<dbReference type="PANTHER" id="PTHR10978:SF5">
    <property type="entry name" value="SUCCINATE DEHYDROGENASE CYTOCHROME B560 SUBUNIT, MITOCHONDRIAL"/>
    <property type="match status" value="1"/>
</dbReference>
<dbReference type="PIRSF" id="PIRSF000178">
    <property type="entry name" value="SDH_cyt_b560"/>
    <property type="match status" value="1"/>
</dbReference>
<dbReference type="InterPro" id="IPR018495">
    <property type="entry name" value="Succ_DH_cyt_bsu_CS"/>
</dbReference>
<evidence type="ECO:0000256" key="2">
    <source>
        <dbReference type="ARBA" id="ARBA00004141"/>
    </source>
</evidence>
<comment type="cofactor">
    <cofactor evidence="12">
        <name>heme</name>
        <dbReference type="ChEBI" id="CHEBI:30413"/>
    </cofactor>
    <text evidence="12">The heme is bound between the two transmembrane subunits.</text>
</comment>
<sequence length="128" mass="14061">MASVNRPLSPHLSIWRWRVHMLVSILHRATGDGLAIGGTLLFLWWLVAAATGPEAYETFLSIASGWVGITILVALTWAVFQHMMSGIRHLAMDTGWGYELATSKLTAILTILASLTLTAITWAIILYV</sequence>
<evidence type="ECO:0000256" key="11">
    <source>
        <dbReference type="ARBA" id="ARBA00025912"/>
    </source>
</evidence>
<reference evidence="14 15" key="1">
    <citation type="submission" date="2020-08" db="EMBL/GenBank/DDBJ databases">
        <title>Genomic Encyclopedia of Type Strains, Phase IV (KMG-IV): sequencing the most valuable type-strain genomes for metagenomic binning, comparative biology and taxonomic classification.</title>
        <authorList>
            <person name="Goeker M."/>
        </authorList>
    </citation>
    <scope>NUCLEOTIDE SEQUENCE [LARGE SCALE GENOMIC DNA]</scope>
    <source>
        <strain evidence="14 15">DSM 17328</strain>
    </source>
</reference>
<dbReference type="InterPro" id="IPR014314">
    <property type="entry name" value="Succ_DH_cytb556"/>
</dbReference>
<keyword evidence="15" id="KW-1185">Reference proteome</keyword>
<name>A0A7W7B2T4_9SPHN</name>
<gene>
    <name evidence="14" type="ORF">GGQ98_002610</name>
</gene>
<evidence type="ECO:0000313" key="15">
    <source>
        <dbReference type="Proteomes" id="UP000566324"/>
    </source>
</evidence>
<comment type="caution">
    <text evidence="14">The sequence shown here is derived from an EMBL/GenBank/DDBJ whole genome shotgun (WGS) entry which is preliminary data.</text>
</comment>
<keyword evidence="10 13" id="KW-0472">Membrane</keyword>
<comment type="subcellular location">
    <subcellularLocation>
        <location evidence="2">Membrane</location>
        <topology evidence="2">Multi-pass membrane protein</topology>
    </subcellularLocation>
</comment>
<evidence type="ECO:0000256" key="7">
    <source>
        <dbReference type="ARBA" id="ARBA00022723"/>
    </source>
</evidence>
<dbReference type="GO" id="GO:0046872">
    <property type="term" value="F:metal ion binding"/>
    <property type="evidence" value="ECO:0007669"/>
    <property type="project" value="UniProtKB-KW"/>
</dbReference>
<proteinExistence type="inferred from homology"/>
<dbReference type="GO" id="GO:0009055">
    <property type="term" value="F:electron transfer activity"/>
    <property type="evidence" value="ECO:0007669"/>
    <property type="project" value="InterPro"/>
</dbReference>
<keyword evidence="9 12" id="KW-0408">Iron</keyword>
<feature type="transmembrane region" description="Helical" evidence="13">
    <location>
        <begin position="101"/>
        <end position="125"/>
    </location>
</feature>
<evidence type="ECO:0000256" key="9">
    <source>
        <dbReference type="ARBA" id="ARBA00023004"/>
    </source>
</evidence>
<keyword evidence="7 12" id="KW-0479">Metal-binding</keyword>
<feature type="binding site" description="axial binding residue" evidence="12">
    <location>
        <position position="82"/>
    </location>
    <ligand>
        <name>heme</name>
        <dbReference type="ChEBI" id="CHEBI:30413"/>
        <note>ligand shared with second transmembrane subunit</note>
    </ligand>
    <ligandPart>
        <name>Fe</name>
        <dbReference type="ChEBI" id="CHEBI:18248"/>
    </ligandPart>
</feature>
<keyword evidence="5 12" id="KW-0349">Heme</keyword>
<evidence type="ECO:0000256" key="8">
    <source>
        <dbReference type="ARBA" id="ARBA00022989"/>
    </source>
</evidence>
<dbReference type="InterPro" id="IPR000701">
    <property type="entry name" value="SuccDH_FuR_B_TM-su"/>
</dbReference>
<evidence type="ECO:0000313" key="14">
    <source>
        <dbReference type="EMBL" id="MBB4632981.1"/>
    </source>
</evidence>
<dbReference type="InterPro" id="IPR034804">
    <property type="entry name" value="SQR/QFR_C/D"/>
</dbReference>
<dbReference type="RefSeq" id="WP_184070161.1">
    <property type="nucleotide sequence ID" value="NZ_JACHNZ010000031.1"/>
</dbReference>
<evidence type="ECO:0000256" key="5">
    <source>
        <dbReference type="ARBA" id="ARBA00022617"/>
    </source>
</evidence>
<evidence type="ECO:0000256" key="3">
    <source>
        <dbReference type="ARBA" id="ARBA00007244"/>
    </source>
</evidence>
<dbReference type="AlphaFoldDB" id="A0A7W7B2T4"/>
<evidence type="ECO:0000256" key="13">
    <source>
        <dbReference type="SAM" id="Phobius"/>
    </source>
</evidence>
<dbReference type="Pfam" id="PF01127">
    <property type="entry name" value="Sdh_cyt"/>
    <property type="match status" value="1"/>
</dbReference>
<dbReference type="PANTHER" id="PTHR10978">
    <property type="entry name" value="SUCCINATE DEHYDROGENASE CYTOCHROME B560 SUBUNIT"/>
    <property type="match status" value="1"/>
</dbReference>
<dbReference type="GO" id="GO:0016020">
    <property type="term" value="C:membrane"/>
    <property type="evidence" value="ECO:0007669"/>
    <property type="project" value="UniProtKB-SubCell"/>
</dbReference>
<comment type="similarity">
    <text evidence="3">Belongs to the cytochrome b560 family.</text>
</comment>
<dbReference type="EMBL" id="JACHNZ010000031">
    <property type="protein sequence ID" value="MBB4632981.1"/>
    <property type="molecule type" value="Genomic_DNA"/>
</dbReference>
<dbReference type="NCBIfam" id="TIGR02970">
    <property type="entry name" value="succ_dehyd_cytB"/>
    <property type="match status" value="1"/>
</dbReference>
<organism evidence="14 15">
    <name type="scientific">Sphingosinicella soli</name>
    <dbReference type="NCBI Taxonomy" id="333708"/>
    <lineage>
        <taxon>Bacteria</taxon>
        <taxon>Pseudomonadati</taxon>
        <taxon>Pseudomonadota</taxon>
        <taxon>Alphaproteobacteria</taxon>
        <taxon>Sphingomonadales</taxon>
        <taxon>Sphingosinicellaceae</taxon>
        <taxon>Sphingosinicella</taxon>
    </lineage>
</organism>
<dbReference type="PROSITE" id="PS01000">
    <property type="entry name" value="SDH_CYT_1"/>
    <property type="match status" value="1"/>
</dbReference>
<accession>A0A7W7B2T4</accession>
<dbReference type="Gene3D" id="1.20.1300.10">
    <property type="entry name" value="Fumarate reductase/succinate dehydrogenase, transmembrane subunit"/>
    <property type="match status" value="1"/>
</dbReference>
<dbReference type="Proteomes" id="UP000566324">
    <property type="component" value="Unassembled WGS sequence"/>
</dbReference>
<dbReference type="PROSITE" id="PS01001">
    <property type="entry name" value="SDH_CYT_2"/>
    <property type="match status" value="1"/>
</dbReference>
<keyword evidence="8 13" id="KW-1133">Transmembrane helix</keyword>
<keyword evidence="6 13" id="KW-0812">Transmembrane</keyword>
<dbReference type="CDD" id="cd03499">
    <property type="entry name" value="SQR_TypeC_SdhC"/>
    <property type="match status" value="1"/>
</dbReference>
<feature type="transmembrane region" description="Helical" evidence="13">
    <location>
        <begin position="21"/>
        <end position="47"/>
    </location>
</feature>
<dbReference type="SUPFAM" id="SSF81343">
    <property type="entry name" value="Fumarate reductase respiratory complex transmembrane subunits"/>
    <property type="match status" value="1"/>
</dbReference>
<protein>
    <recommendedName>
        <fullName evidence="4">Succinate dehydrogenase cytochrome b556 subunit</fullName>
    </recommendedName>
</protein>
<dbReference type="GO" id="GO:0006099">
    <property type="term" value="P:tricarboxylic acid cycle"/>
    <property type="evidence" value="ECO:0007669"/>
    <property type="project" value="InterPro"/>
</dbReference>
<evidence type="ECO:0000256" key="10">
    <source>
        <dbReference type="ARBA" id="ARBA00023136"/>
    </source>
</evidence>
<evidence type="ECO:0000256" key="1">
    <source>
        <dbReference type="ARBA" id="ARBA00004050"/>
    </source>
</evidence>
<feature type="transmembrane region" description="Helical" evidence="13">
    <location>
        <begin position="59"/>
        <end position="80"/>
    </location>
</feature>
<evidence type="ECO:0000256" key="12">
    <source>
        <dbReference type="PIRSR" id="PIRSR000178-1"/>
    </source>
</evidence>
<comment type="function">
    <text evidence="1">Membrane-anchoring subunit of succinate dehydrogenase (SDH).</text>
</comment>
<evidence type="ECO:0000256" key="6">
    <source>
        <dbReference type="ARBA" id="ARBA00022692"/>
    </source>
</evidence>
<comment type="subunit">
    <text evidence="11">Part of an enzyme complex containing four subunits: a flavoprotein, an iron-sulfur protein, plus two membrane-anchoring proteins, SdhC and SdhD. The complex can form homotrimers.</text>
</comment>
<evidence type="ECO:0000256" key="4">
    <source>
        <dbReference type="ARBA" id="ARBA00020076"/>
    </source>
</evidence>